<dbReference type="Pfam" id="PF14026">
    <property type="entry name" value="SCO4226-like"/>
    <property type="match status" value="1"/>
</dbReference>
<proteinExistence type="predicted"/>
<sequence length="90" mass="10063">MPKYIIERNIPGAGQLTQAELQGISQKSCGVLREMGSRIQWLHSYVTGDKVYCIYIADNEQAIREHAEQGGFPANRIEEIKTVIDPTTAD</sequence>
<dbReference type="InterPro" id="IPR025336">
    <property type="entry name" value="SCO4226-like"/>
</dbReference>
<dbReference type="EMBL" id="LUUJ01000054">
    <property type="protein sequence ID" value="OAI18933.1"/>
    <property type="molecule type" value="Genomic_DNA"/>
</dbReference>
<organism evidence="1 2">
    <name type="scientific">Methylomonas koyamae</name>
    <dbReference type="NCBI Taxonomy" id="702114"/>
    <lineage>
        <taxon>Bacteria</taxon>
        <taxon>Pseudomonadati</taxon>
        <taxon>Pseudomonadota</taxon>
        <taxon>Gammaproteobacteria</taxon>
        <taxon>Methylococcales</taxon>
        <taxon>Methylococcaceae</taxon>
        <taxon>Methylomonas</taxon>
    </lineage>
</organism>
<evidence type="ECO:0000313" key="1">
    <source>
        <dbReference type="EMBL" id="OAI18933.1"/>
    </source>
</evidence>
<evidence type="ECO:0008006" key="3">
    <source>
        <dbReference type="Google" id="ProtNLM"/>
    </source>
</evidence>
<dbReference type="InterPro" id="IPR042557">
    <property type="entry name" value="SCO4226"/>
</dbReference>
<evidence type="ECO:0000313" key="2">
    <source>
        <dbReference type="Proteomes" id="UP000077857"/>
    </source>
</evidence>
<dbReference type="OrthoDB" id="9800027at2"/>
<dbReference type="Gene3D" id="3.30.70.3090">
    <property type="entry name" value="ORF SCO4226, nickel-binding ferredoxin-like monomer"/>
    <property type="match status" value="1"/>
</dbReference>
<name>A0A177NNI7_9GAMM</name>
<dbReference type="AlphaFoldDB" id="A0A177NNI7"/>
<accession>A0A177NNI7</accession>
<gene>
    <name evidence="1" type="ORF">A1507_08500</name>
</gene>
<protein>
    <recommendedName>
        <fullName evidence="3">DUF4242 domain-containing protein</fullName>
    </recommendedName>
</protein>
<comment type="caution">
    <text evidence="1">The sequence shown here is derived from an EMBL/GenBank/DDBJ whole genome shotgun (WGS) entry which is preliminary data.</text>
</comment>
<reference evidence="1 2" key="1">
    <citation type="submission" date="2016-03" db="EMBL/GenBank/DDBJ databases">
        <authorList>
            <person name="Ploux O."/>
        </authorList>
    </citation>
    <scope>NUCLEOTIDE SEQUENCE [LARGE SCALE GENOMIC DNA]</scope>
    <source>
        <strain evidence="1 2">R-45378</strain>
    </source>
</reference>
<dbReference type="Proteomes" id="UP000077857">
    <property type="component" value="Unassembled WGS sequence"/>
</dbReference>
<dbReference type="RefSeq" id="WP_064039812.1">
    <property type="nucleotide sequence ID" value="NZ_LUUJ01000054.1"/>
</dbReference>